<dbReference type="REBASE" id="21626">
    <property type="entry name" value="CpiORF583P"/>
</dbReference>
<dbReference type="PANTHER" id="PTHR33841:SF1">
    <property type="entry name" value="DNA METHYLTRANSFERASE A"/>
    <property type="match status" value="1"/>
</dbReference>
<evidence type="ECO:0000313" key="7">
    <source>
        <dbReference type="EMBL" id="ACU58081.1"/>
    </source>
</evidence>
<sequence length="882" mass="100438">MLLKNGEIILKQKIRSLINQFIGNLNIEEKKISVKDLSIFFSVLLATFSLRKNSGLKIDSEYASYRSAFASEFELIQQRFPELMDIFSLIESQIRTELLINIFEKLDAIYQEEDGDLDDIISWSYQYLKRDLEKAAFKKVGQDNVKIKNSDLLFTTQFFTDKYMVKYIVTQALSGFKGARIRDVVLIDCASGGGNFLTYGFNILFRLYQQTFPSWSNQAIVDVLLQEAITGYDLDNNLSKIAALSLFVKASIYAIPSPATTINIYGGQADDNLGFLNPDIISDTIGALTFRTRLDKIDKAGKIKVFLTNPPFMGKRDMDTSLKNYLQKNIPESKGDLCVSFIQRIIQEMNGHDRLGVVSQNNWLYLSSFSDFRKMFLEKETLIECVDLGSNAFEDIKGEKTNIALFIIGDSSDKTTHFYNLKNLSYHEKKKMVSDKAFPIDLTFSLAQHQFLKNNNFEFNYHLEHRFENIQKLDLYANFGSPMQGTSTGNNAEFVKFAWEVNGNPDWKLVSKGGGFSKWMGLNYYKVNWGTNAEKIKSNKGSALRNIDKIPNTQLVYSDTGTLGLNVRILKENQVFIASGPGIIVSSGDMYAHLAFLNSKVATFLLKLINPKFTISAGYISKIPVAPNILNDTFIADLSRKCLALKEEYLKGKLPNIEFEHQEYHLIKDLDAHLKHCILSDLQNDYQRLLLESEIEAAIRKQYNFDEKELKELNSVVGELAVFNKKKMEETDIEKLDMLLSKTMDINCFSSSKSINGFSVGSESILEDLSYKLDTNPSFILSFIKKNISQFKTTKAKYFNDLLHKIMLYELGVKQIFTYKSQVVSIESLIRSLKKYTFLAKRDDLLSLITPILLKHHQTSFFNKPLISLSGESLTIGYSHNG</sequence>
<reference evidence="8" key="1">
    <citation type="submission" date="2009-08" db="EMBL/GenBank/DDBJ databases">
        <title>The complete genome of Chitinophaga pinensis DSM 2588.</title>
        <authorList>
            <consortium name="US DOE Joint Genome Institute (JGI-PGF)"/>
            <person name="Lucas S."/>
            <person name="Copeland A."/>
            <person name="Lapidus A."/>
            <person name="Glavina del Rio T."/>
            <person name="Dalin E."/>
            <person name="Tice H."/>
            <person name="Bruce D."/>
            <person name="Goodwin L."/>
            <person name="Pitluck S."/>
            <person name="Kyrpides N."/>
            <person name="Mavromatis K."/>
            <person name="Ivanova N."/>
            <person name="Mikhailova N."/>
            <person name="Sims D."/>
            <person name="Meinche L."/>
            <person name="Brettin T."/>
            <person name="Detter J.C."/>
            <person name="Han C."/>
            <person name="Larimer F."/>
            <person name="Land M."/>
            <person name="Hauser L."/>
            <person name="Markowitz V."/>
            <person name="Cheng J.-F."/>
            <person name="Hugenholtz P."/>
            <person name="Woyke T."/>
            <person name="Wu D."/>
            <person name="Spring S."/>
            <person name="Klenk H.-P."/>
            <person name="Eisen J.A."/>
        </authorList>
    </citation>
    <scope>NUCLEOTIDE SEQUENCE [LARGE SCALE GENOMIC DNA]</scope>
    <source>
        <strain evidence="8">ATCC 43595 / DSM 2588 / LMG 13176 / NBRC 15968 / NCIMB 11800 / UQM 2034</strain>
    </source>
</reference>
<dbReference type="GO" id="GO:0006304">
    <property type="term" value="P:DNA modification"/>
    <property type="evidence" value="ECO:0007669"/>
    <property type="project" value="InterPro"/>
</dbReference>
<evidence type="ECO:0000256" key="1">
    <source>
        <dbReference type="ARBA" id="ARBA00011900"/>
    </source>
</evidence>
<keyword evidence="2" id="KW-0489">Methyltransferase</keyword>
<dbReference type="EC" id="2.1.1.72" evidence="1"/>
<dbReference type="SUPFAM" id="SSF53335">
    <property type="entry name" value="S-adenosyl-L-methionine-dependent methyltransferases"/>
    <property type="match status" value="1"/>
</dbReference>
<dbReference type="InterPro" id="IPR011639">
    <property type="entry name" value="MethylTrfase_TaqI-like_dom"/>
</dbReference>
<keyword evidence="4" id="KW-0949">S-adenosyl-L-methionine</keyword>
<evidence type="ECO:0000256" key="5">
    <source>
        <dbReference type="ARBA" id="ARBA00047942"/>
    </source>
</evidence>
<protein>
    <recommendedName>
        <fullName evidence="1">site-specific DNA-methyltransferase (adenine-specific)</fullName>
        <ecNumber evidence="1">2.1.1.72</ecNumber>
    </recommendedName>
</protein>
<dbReference type="PANTHER" id="PTHR33841">
    <property type="entry name" value="DNA METHYLTRANSFERASE YEEA-RELATED"/>
    <property type="match status" value="1"/>
</dbReference>
<dbReference type="InterPro" id="IPR050953">
    <property type="entry name" value="N4_N6_ade-DNA_methylase"/>
</dbReference>
<reference evidence="7 8" key="2">
    <citation type="journal article" date="2010" name="Stand. Genomic Sci.">
        <title>Complete genome sequence of Chitinophaga pinensis type strain (UQM 2034).</title>
        <authorList>
            <person name="Glavina Del Rio T."/>
            <person name="Abt B."/>
            <person name="Spring S."/>
            <person name="Lapidus A."/>
            <person name="Nolan M."/>
            <person name="Tice H."/>
            <person name="Copeland A."/>
            <person name="Cheng J.F."/>
            <person name="Chen F."/>
            <person name="Bruce D."/>
            <person name="Goodwin L."/>
            <person name="Pitluck S."/>
            <person name="Ivanova N."/>
            <person name="Mavromatis K."/>
            <person name="Mikhailova N."/>
            <person name="Pati A."/>
            <person name="Chen A."/>
            <person name="Palaniappan K."/>
            <person name="Land M."/>
            <person name="Hauser L."/>
            <person name="Chang Y.J."/>
            <person name="Jeffries C.D."/>
            <person name="Chain P."/>
            <person name="Saunders E."/>
            <person name="Detter J.C."/>
            <person name="Brettin T."/>
            <person name="Rohde M."/>
            <person name="Goker M."/>
            <person name="Bristow J."/>
            <person name="Eisen J.A."/>
            <person name="Markowitz V."/>
            <person name="Hugenholtz P."/>
            <person name="Kyrpides N.C."/>
            <person name="Klenk H.P."/>
            <person name="Lucas S."/>
        </authorList>
    </citation>
    <scope>NUCLEOTIDE SEQUENCE [LARGE SCALE GENOMIC DNA]</scope>
    <source>
        <strain evidence="8">ATCC 43595 / DSM 2588 / LMG 13176 / NBRC 15968 / NCIMB 11800 / UQM 2034</strain>
    </source>
</reference>
<gene>
    <name evidence="7" type="ordered locus">Cpin_0583</name>
</gene>
<dbReference type="GO" id="GO:0032259">
    <property type="term" value="P:methylation"/>
    <property type="evidence" value="ECO:0007669"/>
    <property type="project" value="UniProtKB-KW"/>
</dbReference>
<dbReference type="Proteomes" id="UP000002215">
    <property type="component" value="Chromosome"/>
</dbReference>
<evidence type="ECO:0000256" key="3">
    <source>
        <dbReference type="ARBA" id="ARBA00022679"/>
    </source>
</evidence>
<comment type="catalytic activity">
    <reaction evidence="5">
        <text>a 2'-deoxyadenosine in DNA + S-adenosyl-L-methionine = an N(6)-methyl-2'-deoxyadenosine in DNA + S-adenosyl-L-homocysteine + H(+)</text>
        <dbReference type="Rhea" id="RHEA:15197"/>
        <dbReference type="Rhea" id="RHEA-COMP:12418"/>
        <dbReference type="Rhea" id="RHEA-COMP:12419"/>
        <dbReference type="ChEBI" id="CHEBI:15378"/>
        <dbReference type="ChEBI" id="CHEBI:57856"/>
        <dbReference type="ChEBI" id="CHEBI:59789"/>
        <dbReference type="ChEBI" id="CHEBI:90615"/>
        <dbReference type="ChEBI" id="CHEBI:90616"/>
        <dbReference type="EC" id="2.1.1.72"/>
    </reaction>
</comment>
<proteinExistence type="predicted"/>
<name>A0A979FZT6_CHIPD</name>
<feature type="domain" description="Type II methyltransferase M.TaqI-like" evidence="6">
    <location>
        <begin position="228"/>
        <end position="391"/>
    </location>
</feature>
<dbReference type="EMBL" id="CP001699">
    <property type="protein sequence ID" value="ACU58081.1"/>
    <property type="molecule type" value="Genomic_DNA"/>
</dbReference>
<evidence type="ECO:0000313" key="8">
    <source>
        <dbReference type="Proteomes" id="UP000002215"/>
    </source>
</evidence>
<accession>A0A979FZT6</accession>
<keyword evidence="3" id="KW-0808">Transferase</keyword>
<dbReference type="GO" id="GO:0009007">
    <property type="term" value="F:site-specific DNA-methyltransferase (adenine-specific) activity"/>
    <property type="evidence" value="ECO:0007669"/>
    <property type="project" value="UniProtKB-EC"/>
</dbReference>
<dbReference type="KEGG" id="cpi:Cpin_0583"/>
<evidence type="ECO:0000259" key="6">
    <source>
        <dbReference type="Pfam" id="PF07669"/>
    </source>
</evidence>
<evidence type="ECO:0000256" key="4">
    <source>
        <dbReference type="ARBA" id="ARBA00022691"/>
    </source>
</evidence>
<organism evidence="7 8">
    <name type="scientific">Chitinophaga pinensis (strain ATCC 43595 / DSM 2588 / LMG 13176 / NBRC 15968 / NCIMB 11800 / UQM 2034)</name>
    <dbReference type="NCBI Taxonomy" id="485918"/>
    <lineage>
        <taxon>Bacteria</taxon>
        <taxon>Pseudomonadati</taxon>
        <taxon>Bacteroidota</taxon>
        <taxon>Chitinophagia</taxon>
        <taxon>Chitinophagales</taxon>
        <taxon>Chitinophagaceae</taxon>
        <taxon>Chitinophaga</taxon>
    </lineage>
</organism>
<evidence type="ECO:0000256" key="2">
    <source>
        <dbReference type="ARBA" id="ARBA00022603"/>
    </source>
</evidence>
<dbReference type="Pfam" id="PF07669">
    <property type="entry name" value="Eco57I"/>
    <property type="match status" value="1"/>
</dbReference>
<dbReference type="InterPro" id="IPR029063">
    <property type="entry name" value="SAM-dependent_MTases_sf"/>
</dbReference>
<dbReference type="AlphaFoldDB" id="A0A979FZT6"/>
<dbReference type="Gene3D" id="3.40.50.150">
    <property type="entry name" value="Vaccinia Virus protein VP39"/>
    <property type="match status" value="1"/>
</dbReference>